<sequence length="253" mass="29245">MLAPGYQILKINDFFVPKERAIELPHHFTRLEWLEVDNVVFDATADLLNLMSQLVNLKILYILDIKIRSSTRKTPIGPILYDHVDAVPKRLRNLKLQDPTTSLYVLLAFRRDYPPSPPLSSYIVPFNIAGFRIKRLRLHIETVEDERKSYVIYILGEISHSSKSVEQLTALETLQNVDSLYRFNDATHLADTERLLHHTLLACLQKVFVTMRFTLNTVDDLPSYKKLPVWNNPDGLLASSNFLLSYNPFYSSK</sequence>
<evidence type="ECO:0000313" key="1">
    <source>
        <dbReference type="EMBL" id="KAK0494874.1"/>
    </source>
</evidence>
<protein>
    <submittedName>
        <fullName evidence="1">Uncharacterized protein</fullName>
    </submittedName>
</protein>
<name>A0AA39Q324_9AGAR</name>
<dbReference type="EMBL" id="JAUEPU010000019">
    <property type="protein sequence ID" value="KAK0494874.1"/>
    <property type="molecule type" value="Genomic_DNA"/>
</dbReference>
<reference evidence="1" key="1">
    <citation type="submission" date="2023-06" db="EMBL/GenBank/DDBJ databases">
        <authorList>
            <consortium name="Lawrence Berkeley National Laboratory"/>
            <person name="Ahrendt S."/>
            <person name="Sahu N."/>
            <person name="Indic B."/>
            <person name="Wong-Bajracharya J."/>
            <person name="Merenyi Z."/>
            <person name="Ke H.-M."/>
            <person name="Monk M."/>
            <person name="Kocsube S."/>
            <person name="Drula E."/>
            <person name="Lipzen A."/>
            <person name="Balint B."/>
            <person name="Henrissat B."/>
            <person name="Andreopoulos B."/>
            <person name="Martin F.M."/>
            <person name="Harder C.B."/>
            <person name="Rigling D."/>
            <person name="Ford K.L."/>
            <person name="Foster G.D."/>
            <person name="Pangilinan J."/>
            <person name="Papanicolaou A."/>
            <person name="Barry K."/>
            <person name="LaButti K."/>
            <person name="Viragh M."/>
            <person name="Koriabine M."/>
            <person name="Yan M."/>
            <person name="Riley R."/>
            <person name="Champramary S."/>
            <person name="Plett K.L."/>
            <person name="Tsai I.J."/>
            <person name="Slot J."/>
            <person name="Sipos G."/>
            <person name="Plett J."/>
            <person name="Nagy L.G."/>
            <person name="Grigoriev I.V."/>
        </authorList>
    </citation>
    <scope>NUCLEOTIDE SEQUENCE</scope>
    <source>
        <strain evidence="1">HWK02</strain>
    </source>
</reference>
<organism evidence="1 2">
    <name type="scientific">Armillaria luteobubalina</name>
    <dbReference type="NCBI Taxonomy" id="153913"/>
    <lineage>
        <taxon>Eukaryota</taxon>
        <taxon>Fungi</taxon>
        <taxon>Dikarya</taxon>
        <taxon>Basidiomycota</taxon>
        <taxon>Agaricomycotina</taxon>
        <taxon>Agaricomycetes</taxon>
        <taxon>Agaricomycetidae</taxon>
        <taxon>Agaricales</taxon>
        <taxon>Marasmiineae</taxon>
        <taxon>Physalacriaceae</taxon>
        <taxon>Armillaria</taxon>
    </lineage>
</organism>
<evidence type="ECO:0000313" key="2">
    <source>
        <dbReference type="Proteomes" id="UP001175228"/>
    </source>
</evidence>
<comment type="caution">
    <text evidence="1">The sequence shown here is derived from an EMBL/GenBank/DDBJ whole genome shotgun (WGS) entry which is preliminary data.</text>
</comment>
<proteinExistence type="predicted"/>
<gene>
    <name evidence="1" type="ORF">EDD18DRAFT_1354859</name>
</gene>
<dbReference type="Proteomes" id="UP001175228">
    <property type="component" value="Unassembled WGS sequence"/>
</dbReference>
<dbReference type="AlphaFoldDB" id="A0AA39Q324"/>
<accession>A0AA39Q324</accession>
<keyword evidence="2" id="KW-1185">Reference proteome</keyword>